<keyword evidence="2" id="KW-0812">Transmembrane</keyword>
<evidence type="ECO:0000313" key="4">
    <source>
        <dbReference type="Proteomes" id="UP000316476"/>
    </source>
</evidence>
<accession>A0A5C6FVR1</accession>
<protein>
    <submittedName>
        <fullName evidence="3">Uncharacterized protein</fullName>
    </submittedName>
</protein>
<keyword evidence="2" id="KW-1133">Transmembrane helix</keyword>
<organism evidence="3 4">
    <name type="scientific">Crateriforma conspicua</name>
    <dbReference type="NCBI Taxonomy" id="2527996"/>
    <lineage>
        <taxon>Bacteria</taxon>
        <taxon>Pseudomonadati</taxon>
        <taxon>Planctomycetota</taxon>
        <taxon>Planctomycetia</taxon>
        <taxon>Planctomycetales</taxon>
        <taxon>Planctomycetaceae</taxon>
        <taxon>Crateriforma</taxon>
    </lineage>
</organism>
<evidence type="ECO:0000256" key="2">
    <source>
        <dbReference type="SAM" id="Phobius"/>
    </source>
</evidence>
<dbReference type="AlphaFoldDB" id="A0A5C6FVR1"/>
<comment type="caution">
    <text evidence="3">The sequence shown here is derived from an EMBL/GenBank/DDBJ whole genome shotgun (WGS) entry which is preliminary data.</text>
</comment>
<dbReference type="Proteomes" id="UP000316476">
    <property type="component" value="Unassembled WGS sequence"/>
</dbReference>
<keyword evidence="2" id="KW-0472">Membrane</keyword>
<evidence type="ECO:0000313" key="3">
    <source>
        <dbReference type="EMBL" id="TWU65715.1"/>
    </source>
</evidence>
<evidence type="ECO:0000256" key="1">
    <source>
        <dbReference type="SAM" id="MobiDB-lite"/>
    </source>
</evidence>
<reference evidence="3 4" key="1">
    <citation type="submission" date="2019-02" db="EMBL/GenBank/DDBJ databases">
        <title>Deep-cultivation of Planctomycetes and their phenomic and genomic characterization uncovers novel biology.</title>
        <authorList>
            <person name="Wiegand S."/>
            <person name="Jogler M."/>
            <person name="Boedeker C."/>
            <person name="Pinto D."/>
            <person name="Vollmers J."/>
            <person name="Rivas-Marin E."/>
            <person name="Kohn T."/>
            <person name="Peeters S.H."/>
            <person name="Heuer A."/>
            <person name="Rast P."/>
            <person name="Oberbeckmann S."/>
            <person name="Bunk B."/>
            <person name="Jeske O."/>
            <person name="Meyerdierks A."/>
            <person name="Storesund J.E."/>
            <person name="Kallscheuer N."/>
            <person name="Luecker S."/>
            <person name="Lage O.M."/>
            <person name="Pohl T."/>
            <person name="Merkel B.J."/>
            <person name="Hornburger P."/>
            <person name="Mueller R.-W."/>
            <person name="Bruemmer F."/>
            <person name="Labrenz M."/>
            <person name="Spormann A.M."/>
            <person name="Op Den Camp H."/>
            <person name="Overmann J."/>
            <person name="Amann R."/>
            <person name="Jetten M.S.M."/>
            <person name="Mascher T."/>
            <person name="Medema M.H."/>
            <person name="Devos D.P."/>
            <person name="Kaster A.-K."/>
            <person name="Ovreas L."/>
            <person name="Rohde M."/>
            <person name="Galperin M.Y."/>
            <person name="Jogler C."/>
        </authorList>
    </citation>
    <scope>NUCLEOTIDE SEQUENCE [LARGE SCALE GENOMIC DNA]</scope>
    <source>
        <strain evidence="3 4">V7</strain>
    </source>
</reference>
<gene>
    <name evidence="3" type="ORF">V7x_12640</name>
</gene>
<sequence length="62" mass="6807">MATMPCEFHGIVVAVAIVAVTVERFALLIESAKDKRGVFPDGPLPPTWNPDGRGRRGFTVRR</sequence>
<feature type="transmembrane region" description="Helical" evidence="2">
    <location>
        <begin position="12"/>
        <end position="29"/>
    </location>
</feature>
<dbReference type="EMBL" id="SJPZ01000001">
    <property type="protein sequence ID" value="TWU65715.1"/>
    <property type="molecule type" value="Genomic_DNA"/>
</dbReference>
<proteinExistence type="predicted"/>
<name>A0A5C6FVR1_9PLAN</name>
<feature type="region of interest" description="Disordered" evidence="1">
    <location>
        <begin position="39"/>
        <end position="62"/>
    </location>
</feature>